<organism evidence="1 2">
    <name type="scientific">Haloferula helveola</name>
    <dbReference type="NCBI Taxonomy" id="490095"/>
    <lineage>
        <taxon>Bacteria</taxon>
        <taxon>Pseudomonadati</taxon>
        <taxon>Verrucomicrobiota</taxon>
        <taxon>Verrucomicrobiia</taxon>
        <taxon>Verrucomicrobiales</taxon>
        <taxon>Verrucomicrobiaceae</taxon>
        <taxon>Haloferula</taxon>
    </lineage>
</organism>
<gene>
    <name evidence="1" type="ORF">HAHE_33850</name>
</gene>
<name>A0ABN6HA91_9BACT</name>
<protein>
    <recommendedName>
        <fullName evidence="3">Septum formation initiator</fullName>
    </recommendedName>
</protein>
<reference evidence="1 2" key="1">
    <citation type="submission" date="2021-06" db="EMBL/GenBank/DDBJ databases">
        <title>Complete genome of Haloferula helveola possessing various polysaccharide degrading enzymes.</title>
        <authorList>
            <person name="Takami H."/>
            <person name="Huang C."/>
            <person name="Hamasaki K."/>
        </authorList>
    </citation>
    <scope>NUCLEOTIDE SEQUENCE [LARGE SCALE GENOMIC DNA]</scope>
    <source>
        <strain evidence="1 2">CN-1</strain>
    </source>
</reference>
<proteinExistence type="predicted"/>
<evidence type="ECO:0000313" key="2">
    <source>
        <dbReference type="Proteomes" id="UP001374893"/>
    </source>
</evidence>
<accession>A0ABN6HA91</accession>
<dbReference type="InterPro" id="IPR007060">
    <property type="entry name" value="FtsL/DivIC"/>
</dbReference>
<keyword evidence="2" id="KW-1185">Reference proteome</keyword>
<dbReference type="EMBL" id="AP024702">
    <property type="protein sequence ID" value="BCX49477.1"/>
    <property type="molecule type" value="Genomic_DNA"/>
</dbReference>
<dbReference type="Proteomes" id="UP001374893">
    <property type="component" value="Chromosome"/>
</dbReference>
<dbReference type="RefSeq" id="WP_338686086.1">
    <property type="nucleotide sequence ID" value="NZ_AP024702.1"/>
</dbReference>
<sequence>MATSRKTPRSRITRLRAQTRAIRWVNGFVLCLFGLSVGALAVASALPQRRQLEDKEQELARIHEKERQVLALKEDAQATYRALRDDPEYLELHARDRLNLYFPGEMIYRIERDR</sequence>
<evidence type="ECO:0000313" key="1">
    <source>
        <dbReference type="EMBL" id="BCX49477.1"/>
    </source>
</evidence>
<evidence type="ECO:0008006" key="3">
    <source>
        <dbReference type="Google" id="ProtNLM"/>
    </source>
</evidence>
<dbReference type="Pfam" id="PF04977">
    <property type="entry name" value="DivIC"/>
    <property type="match status" value="1"/>
</dbReference>